<dbReference type="RefSeq" id="WP_301697347.1">
    <property type="nucleotide sequence ID" value="NZ_JAUJYW010000002.1"/>
</dbReference>
<dbReference type="Proteomes" id="UP001174867">
    <property type="component" value="Unassembled WGS sequence"/>
</dbReference>
<proteinExistence type="predicted"/>
<feature type="region of interest" description="Disordered" evidence="1">
    <location>
        <begin position="39"/>
        <end position="69"/>
    </location>
</feature>
<evidence type="ECO:0000313" key="2">
    <source>
        <dbReference type="EMBL" id="MDN8598897.1"/>
    </source>
</evidence>
<name>A0ABT8PSC6_9ENTR</name>
<evidence type="ECO:0008006" key="4">
    <source>
        <dbReference type="Google" id="ProtNLM"/>
    </source>
</evidence>
<reference evidence="2 3" key="1">
    <citation type="submission" date="2023-07" db="EMBL/GenBank/DDBJ databases">
        <title>Citrobacter selenititolerans sp. nov., isolated from seleniferous soil.</title>
        <authorList>
            <person name="Zhang S."/>
            <person name="Li K."/>
            <person name="Peng J."/>
            <person name="Wang H."/>
            <person name="Sun J."/>
            <person name="Guo Y."/>
        </authorList>
    </citation>
    <scope>NUCLEOTIDE SEQUENCE [LARGE SCALE GENOMIC DNA]</scope>
    <source>
        <strain evidence="2 3">S2-9</strain>
    </source>
</reference>
<evidence type="ECO:0000313" key="3">
    <source>
        <dbReference type="Proteomes" id="UP001174867"/>
    </source>
</evidence>
<dbReference type="EMBL" id="JAUJYW010000002">
    <property type="protein sequence ID" value="MDN8598897.1"/>
    <property type="molecule type" value="Genomic_DNA"/>
</dbReference>
<sequence length="134" mass="14872">MKSKQITAALIMVFGGLYFHSAFAISESYRAQLENSGCTQVSETNGTCNPHHSKQQNAAQANRHHQADPDAAADVARTIDRHIAGKYQGEAVDYMEAQGWQSQNEERTHWRKSGFTAKFDMNQSNGKVMGVIVQ</sequence>
<feature type="compositionally biased region" description="Polar residues" evidence="1">
    <location>
        <begin position="39"/>
        <end position="50"/>
    </location>
</feature>
<protein>
    <recommendedName>
        <fullName evidence="4">PepSY domain-containing protein</fullName>
    </recommendedName>
</protein>
<evidence type="ECO:0000256" key="1">
    <source>
        <dbReference type="SAM" id="MobiDB-lite"/>
    </source>
</evidence>
<comment type="caution">
    <text evidence="2">The sequence shown here is derived from an EMBL/GenBank/DDBJ whole genome shotgun (WGS) entry which is preliminary data.</text>
</comment>
<gene>
    <name evidence="2" type="ORF">Q0A17_05655</name>
</gene>
<accession>A0ABT8PSC6</accession>
<organism evidence="2 3">
    <name type="scientific">Citrobacter enshiensis</name>
    <dbReference type="NCBI Taxonomy" id="2971264"/>
    <lineage>
        <taxon>Bacteria</taxon>
        <taxon>Pseudomonadati</taxon>
        <taxon>Pseudomonadota</taxon>
        <taxon>Gammaproteobacteria</taxon>
        <taxon>Enterobacterales</taxon>
        <taxon>Enterobacteriaceae</taxon>
        <taxon>Citrobacter</taxon>
    </lineage>
</organism>
<keyword evidence="3" id="KW-1185">Reference proteome</keyword>